<keyword evidence="2" id="KW-1185">Reference proteome</keyword>
<reference evidence="1 2" key="1">
    <citation type="submission" date="2019-10" db="EMBL/GenBank/DDBJ databases">
        <authorList>
            <person name="Blom J."/>
        </authorList>
    </citation>
    <scope>NUCLEOTIDE SEQUENCE [LARGE SCALE GENOMIC DNA]</scope>
    <source>
        <strain evidence="1 2">ES3154-GLU</strain>
    </source>
</reference>
<dbReference type="RefSeq" id="WP_156682849.1">
    <property type="nucleotide sequence ID" value="NZ_CABWIB010000001.1"/>
</dbReference>
<evidence type="ECO:0000313" key="1">
    <source>
        <dbReference type="EMBL" id="VWL84792.1"/>
    </source>
</evidence>
<gene>
    <name evidence="1" type="ORF">OMES3154_00040</name>
</gene>
<dbReference type="AlphaFoldDB" id="A0A6I8M5W9"/>
<proteinExistence type="predicted"/>
<dbReference type="Proteomes" id="UP000419017">
    <property type="component" value="Unassembled WGS sequence"/>
</dbReference>
<dbReference type="EMBL" id="CABWIB010000001">
    <property type="protein sequence ID" value="VWL84792.1"/>
    <property type="molecule type" value="Genomic_DNA"/>
</dbReference>
<sequence length="101" mass="12192">MTKKEFITEYEKYLNSIFMIDDDIKFTILKQDLDNLVDDNNAQFIDMILKSLDRCFMKKNPEAGFCFIVFDFGHLNYVLELSLKDDKLYHFTDFFVDYKKE</sequence>
<protein>
    <submittedName>
        <fullName evidence="1">Uncharacterized protein</fullName>
    </submittedName>
</protein>
<evidence type="ECO:0000313" key="2">
    <source>
        <dbReference type="Proteomes" id="UP000419017"/>
    </source>
</evidence>
<accession>A0A6I8M5W9</accession>
<organism evidence="1 2">
    <name type="scientific">Oceanivirga miroungae</name>
    <dbReference type="NCBI Taxonomy" id="1130046"/>
    <lineage>
        <taxon>Bacteria</taxon>
        <taxon>Fusobacteriati</taxon>
        <taxon>Fusobacteriota</taxon>
        <taxon>Fusobacteriia</taxon>
        <taxon>Fusobacteriales</taxon>
        <taxon>Leptotrichiaceae</taxon>
        <taxon>Oceanivirga</taxon>
    </lineage>
</organism>
<name>A0A6I8M5W9_9FUSO</name>